<accession>A0ABS1DIJ9</accession>
<dbReference type="InterPro" id="IPR049210">
    <property type="entry name" value="DUF6812"/>
</dbReference>
<keyword evidence="2" id="KW-1185">Reference proteome</keyword>
<proteinExistence type="predicted"/>
<name>A0ABS1DIJ9_9PROT</name>
<comment type="caution">
    <text evidence="1">The sequence shown here is derived from an EMBL/GenBank/DDBJ whole genome shotgun (WGS) entry which is preliminary data.</text>
</comment>
<sequence length="86" mass="9537">MSDTGAVIPKQPVHCRVVLKGGETLRGTLFARPDQRITDILNDSRDFLPFEHDNGEFEALSKGLIDRAKPVNPQKATQVSERHQAA</sequence>
<reference evidence="1 2" key="1">
    <citation type="journal article" date="2020" name="Microorganisms">
        <title>Osmotic Adaptation and Compatible Solute Biosynthesis of Phototrophic Bacteria as Revealed from Genome Analyses.</title>
        <authorList>
            <person name="Imhoff J.F."/>
            <person name="Rahn T."/>
            <person name="Kunzel S."/>
            <person name="Keller A."/>
            <person name="Neulinger S.C."/>
        </authorList>
    </citation>
    <scope>NUCLEOTIDE SEQUENCE [LARGE SCALE GENOMIC DNA]</scope>
    <source>
        <strain evidence="1 2">DSM 9895</strain>
    </source>
</reference>
<dbReference type="Proteomes" id="UP001296873">
    <property type="component" value="Unassembled WGS sequence"/>
</dbReference>
<organism evidence="1 2">
    <name type="scientific">Rhodovibrio sodomensis</name>
    <dbReference type="NCBI Taxonomy" id="1088"/>
    <lineage>
        <taxon>Bacteria</taxon>
        <taxon>Pseudomonadati</taxon>
        <taxon>Pseudomonadota</taxon>
        <taxon>Alphaproteobacteria</taxon>
        <taxon>Rhodospirillales</taxon>
        <taxon>Rhodovibrionaceae</taxon>
        <taxon>Rhodovibrio</taxon>
    </lineage>
</organism>
<evidence type="ECO:0000313" key="2">
    <source>
        <dbReference type="Proteomes" id="UP001296873"/>
    </source>
</evidence>
<dbReference type="RefSeq" id="WP_200342165.1">
    <property type="nucleotide sequence ID" value="NZ_NRRL01000063.1"/>
</dbReference>
<gene>
    <name evidence="1" type="ORF">CKO28_17435</name>
</gene>
<dbReference type="EMBL" id="NRRL01000063">
    <property type="protein sequence ID" value="MBK1669821.1"/>
    <property type="molecule type" value="Genomic_DNA"/>
</dbReference>
<dbReference type="Pfam" id="PF20660">
    <property type="entry name" value="DUF6812"/>
    <property type="match status" value="1"/>
</dbReference>
<protein>
    <submittedName>
        <fullName evidence="1">Uncharacterized protein</fullName>
    </submittedName>
</protein>
<evidence type="ECO:0000313" key="1">
    <source>
        <dbReference type="EMBL" id="MBK1669821.1"/>
    </source>
</evidence>